<feature type="transmembrane region" description="Helical" evidence="2">
    <location>
        <begin position="110"/>
        <end position="125"/>
    </location>
</feature>
<evidence type="ECO:0000256" key="2">
    <source>
        <dbReference type="SAM" id="Phobius"/>
    </source>
</evidence>
<feature type="region of interest" description="Disordered" evidence="1">
    <location>
        <begin position="264"/>
        <end position="346"/>
    </location>
</feature>
<dbReference type="PANTHER" id="PTHR37248:SF1">
    <property type="entry name" value="TRANSLATION INITIATION FACTOR"/>
    <property type="match status" value="1"/>
</dbReference>
<dbReference type="EMBL" id="SDMP01000012">
    <property type="protein sequence ID" value="RYR23709.1"/>
    <property type="molecule type" value="Genomic_DNA"/>
</dbReference>
<comment type="caution">
    <text evidence="4">The sequence shown here is derived from an EMBL/GenBank/DDBJ whole genome shotgun (WGS) entry which is preliminary data.</text>
</comment>
<accession>A0A445ABD1</accession>
<feature type="compositionally biased region" description="Basic and acidic residues" evidence="1">
    <location>
        <begin position="268"/>
        <end position="296"/>
    </location>
</feature>
<dbReference type="Pfam" id="PF10512">
    <property type="entry name" value="Borealin"/>
    <property type="match status" value="1"/>
</dbReference>
<feature type="domain" description="Borealin C-terminal" evidence="3">
    <location>
        <begin position="209"/>
        <end position="239"/>
    </location>
</feature>
<reference evidence="4 5" key="1">
    <citation type="submission" date="2019-01" db="EMBL/GenBank/DDBJ databases">
        <title>Sequencing of cultivated peanut Arachis hypogaea provides insights into genome evolution and oil improvement.</title>
        <authorList>
            <person name="Chen X."/>
        </authorList>
    </citation>
    <scope>NUCLEOTIDE SEQUENCE [LARGE SCALE GENOMIC DNA]</scope>
    <source>
        <strain evidence="5">cv. Fuhuasheng</strain>
        <tissue evidence="4">Leaves</tissue>
    </source>
</reference>
<evidence type="ECO:0000313" key="5">
    <source>
        <dbReference type="Proteomes" id="UP000289738"/>
    </source>
</evidence>
<gene>
    <name evidence="4" type="ORF">Ahy_B02g057192</name>
</gene>
<keyword evidence="2" id="KW-0472">Membrane</keyword>
<organism evidence="4 5">
    <name type="scientific">Arachis hypogaea</name>
    <name type="common">Peanut</name>
    <dbReference type="NCBI Taxonomy" id="3818"/>
    <lineage>
        <taxon>Eukaryota</taxon>
        <taxon>Viridiplantae</taxon>
        <taxon>Streptophyta</taxon>
        <taxon>Embryophyta</taxon>
        <taxon>Tracheophyta</taxon>
        <taxon>Spermatophyta</taxon>
        <taxon>Magnoliopsida</taxon>
        <taxon>eudicotyledons</taxon>
        <taxon>Gunneridae</taxon>
        <taxon>Pentapetalae</taxon>
        <taxon>rosids</taxon>
        <taxon>fabids</taxon>
        <taxon>Fabales</taxon>
        <taxon>Fabaceae</taxon>
        <taxon>Papilionoideae</taxon>
        <taxon>50 kb inversion clade</taxon>
        <taxon>dalbergioids sensu lato</taxon>
        <taxon>Dalbergieae</taxon>
        <taxon>Pterocarpus clade</taxon>
        <taxon>Arachis</taxon>
    </lineage>
</organism>
<sequence length="346" mass="39837">MRSLRWRQKQMEPHLVPWVVVVVIFLLLTVSASHLVSISPFPTLFIAGNRGNRSWWAGLRCRLLALSLSVRFLRANRFVIIVIIAEFIARTLEVEFVVSLVKWRRRNNSGRRLVAVLLAVVYSLSHSTAQIEGRCTLLLLVLLFLCSVQNEEQLRKPMLQVFKETLPNLSIVKDEGNGKFDVFEEPCEAQTLTSQEVLQTPNVSSQRLSVGMTPKTLRLPKPGEMLLSVHGSPLGVYKENNMEAIYDLNTHSIGVTITTTVVGRRQRRGGEDSRRIEERERECAHSRRENTKERDARQKKRKAVTTPEREREHYWEGRNAGKEESLPFSCDHQTRPPELPRNHRFE</sequence>
<name>A0A445ABD1_ARAHY</name>
<feature type="transmembrane region" description="Helical" evidence="2">
    <location>
        <begin position="78"/>
        <end position="98"/>
    </location>
</feature>
<proteinExistence type="predicted"/>
<evidence type="ECO:0000256" key="1">
    <source>
        <dbReference type="SAM" id="MobiDB-lite"/>
    </source>
</evidence>
<keyword evidence="2" id="KW-1133">Transmembrane helix</keyword>
<keyword evidence="2" id="KW-0812">Transmembrane</keyword>
<dbReference type="STRING" id="3818.A0A445ABD1"/>
<dbReference type="Proteomes" id="UP000289738">
    <property type="component" value="Chromosome B02"/>
</dbReference>
<feature type="compositionally biased region" description="Basic and acidic residues" evidence="1">
    <location>
        <begin position="307"/>
        <end position="325"/>
    </location>
</feature>
<keyword evidence="5" id="KW-1185">Reference proteome</keyword>
<dbReference type="AlphaFoldDB" id="A0A445ABD1"/>
<dbReference type="InterPro" id="IPR046466">
    <property type="entry name" value="Borealin_C"/>
</dbReference>
<protein>
    <recommendedName>
        <fullName evidence="3">Borealin C-terminal domain-containing protein</fullName>
    </recommendedName>
</protein>
<dbReference type="PANTHER" id="PTHR37248">
    <property type="entry name" value="TRANSLATION INITIATION FACTOR"/>
    <property type="match status" value="1"/>
</dbReference>
<evidence type="ECO:0000313" key="4">
    <source>
        <dbReference type="EMBL" id="RYR23709.1"/>
    </source>
</evidence>
<evidence type="ECO:0000259" key="3">
    <source>
        <dbReference type="Pfam" id="PF10512"/>
    </source>
</evidence>
<feature type="compositionally biased region" description="Basic and acidic residues" evidence="1">
    <location>
        <begin position="332"/>
        <end position="346"/>
    </location>
</feature>